<keyword evidence="4" id="KW-0472">Membrane</keyword>
<name>A0A8B9REN4_ASTMX</name>
<evidence type="ECO:0000256" key="1">
    <source>
        <dbReference type="ARBA" id="ARBA00004236"/>
    </source>
</evidence>
<dbReference type="SUPFAM" id="SSF57302">
    <property type="entry name" value="Snake toxin-like"/>
    <property type="match status" value="1"/>
</dbReference>
<dbReference type="Gene3D" id="2.10.60.10">
    <property type="entry name" value="CD59"/>
    <property type="match status" value="1"/>
</dbReference>
<sequence>MGTLSGLLFFLLTLHSGTVFLFTTTLILRSYSSPINSLKCYVCSSTDSNEYCNSNSEECQAPLDTCMTTLSDLKAIVKHCSNFKVCSAAASSVSLDENGDGTAVTCCSSRLCNYSAATHVQLCTWILTLPVCIYLISVHKWWLISIFQLE</sequence>
<evidence type="ECO:0000313" key="8">
    <source>
        <dbReference type="Proteomes" id="UP000694621"/>
    </source>
</evidence>
<dbReference type="SMART" id="SM00134">
    <property type="entry name" value="LU"/>
    <property type="match status" value="1"/>
</dbReference>
<dbReference type="PANTHER" id="PTHR16983:SF10">
    <property type="entry name" value="PROTEIN QUIVER"/>
    <property type="match status" value="1"/>
</dbReference>
<evidence type="ECO:0000256" key="5">
    <source>
        <dbReference type="ARBA" id="ARBA00023180"/>
    </source>
</evidence>
<keyword evidence="3" id="KW-0732">Signal</keyword>
<proteinExistence type="predicted"/>
<dbReference type="AlphaFoldDB" id="A0A8B9REN4"/>
<protein>
    <recommendedName>
        <fullName evidence="6">UPAR/Ly6 domain-containing protein</fullName>
    </recommendedName>
</protein>
<accession>A0A8B9REN4</accession>
<evidence type="ECO:0000256" key="4">
    <source>
        <dbReference type="ARBA" id="ARBA00023136"/>
    </source>
</evidence>
<feature type="domain" description="UPAR/Ly6" evidence="6">
    <location>
        <begin position="38"/>
        <end position="122"/>
    </location>
</feature>
<keyword evidence="2" id="KW-1003">Cell membrane</keyword>
<reference evidence="7" key="1">
    <citation type="submission" date="2025-08" db="UniProtKB">
        <authorList>
            <consortium name="Ensembl"/>
        </authorList>
    </citation>
    <scope>IDENTIFICATION</scope>
</reference>
<dbReference type="InterPro" id="IPR051110">
    <property type="entry name" value="Ly-6/neurotoxin-like_GPI-ap"/>
</dbReference>
<dbReference type="Pfam" id="PF00087">
    <property type="entry name" value="Toxin_TOLIP"/>
    <property type="match status" value="1"/>
</dbReference>
<evidence type="ECO:0000313" key="7">
    <source>
        <dbReference type="Ensembl" id="ENSAMXP00005037333.1"/>
    </source>
</evidence>
<dbReference type="Ensembl" id="ENSAMXT00005040682.1">
    <property type="protein sequence ID" value="ENSAMXP00005037333.1"/>
    <property type="gene ID" value="ENSAMXG00005017757.1"/>
</dbReference>
<comment type="subcellular location">
    <subcellularLocation>
        <location evidence="1">Cell membrane</location>
    </subcellularLocation>
</comment>
<evidence type="ECO:0000259" key="6">
    <source>
        <dbReference type="SMART" id="SM00134"/>
    </source>
</evidence>
<dbReference type="Proteomes" id="UP000694621">
    <property type="component" value="Unplaced"/>
</dbReference>
<evidence type="ECO:0000256" key="2">
    <source>
        <dbReference type="ARBA" id="ARBA00022475"/>
    </source>
</evidence>
<keyword evidence="5" id="KW-0325">Glycoprotein</keyword>
<organism evidence="7 8">
    <name type="scientific">Astyanax mexicanus</name>
    <name type="common">Blind cave fish</name>
    <name type="synonym">Astyanax fasciatus mexicanus</name>
    <dbReference type="NCBI Taxonomy" id="7994"/>
    <lineage>
        <taxon>Eukaryota</taxon>
        <taxon>Metazoa</taxon>
        <taxon>Chordata</taxon>
        <taxon>Craniata</taxon>
        <taxon>Vertebrata</taxon>
        <taxon>Euteleostomi</taxon>
        <taxon>Actinopterygii</taxon>
        <taxon>Neopterygii</taxon>
        <taxon>Teleostei</taxon>
        <taxon>Ostariophysi</taxon>
        <taxon>Characiformes</taxon>
        <taxon>Characoidei</taxon>
        <taxon>Acestrorhamphidae</taxon>
        <taxon>Acestrorhamphinae</taxon>
        <taxon>Astyanax</taxon>
    </lineage>
</organism>
<evidence type="ECO:0000256" key="3">
    <source>
        <dbReference type="ARBA" id="ARBA00022729"/>
    </source>
</evidence>
<dbReference type="InterPro" id="IPR045860">
    <property type="entry name" value="Snake_toxin-like_sf"/>
</dbReference>
<dbReference type="InterPro" id="IPR035076">
    <property type="entry name" value="Toxin/TOLIP"/>
</dbReference>
<dbReference type="InterPro" id="IPR016054">
    <property type="entry name" value="LY6_UPA_recep-like"/>
</dbReference>
<dbReference type="PANTHER" id="PTHR16983">
    <property type="entry name" value="UPAR/LY6 DOMAIN-CONTAINING PROTEIN"/>
    <property type="match status" value="1"/>
</dbReference>
<dbReference type="GO" id="GO:0098552">
    <property type="term" value="C:side of membrane"/>
    <property type="evidence" value="ECO:0007669"/>
    <property type="project" value="UniProtKB-KW"/>
</dbReference>